<feature type="compositionally biased region" description="Acidic residues" evidence="1">
    <location>
        <begin position="286"/>
        <end position="299"/>
    </location>
</feature>
<proteinExistence type="predicted"/>
<dbReference type="Proteomes" id="UP001620645">
    <property type="component" value="Unassembled WGS sequence"/>
</dbReference>
<feature type="compositionally biased region" description="Basic and acidic residues" evidence="1">
    <location>
        <begin position="115"/>
        <end position="132"/>
    </location>
</feature>
<accession>A0ABD2JAH8</accession>
<organism evidence="2 3">
    <name type="scientific">Heterodera schachtii</name>
    <name type="common">Sugarbeet cyst nematode worm</name>
    <name type="synonym">Tylenchus schachtii</name>
    <dbReference type="NCBI Taxonomy" id="97005"/>
    <lineage>
        <taxon>Eukaryota</taxon>
        <taxon>Metazoa</taxon>
        <taxon>Ecdysozoa</taxon>
        <taxon>Nematoda</taxon>
        <taxon>Chromadorea</taxon>
        <taxon>Rhabditida</taxon>
        <taxon>Tylenchina</taxon>
        <taxon>Tylenchomorpha</taxon>
        <taxon>Tylenchoidea</taxon>
        <taxon>Heteroderidae</taxon>
        <taxon>Heteroderinae</taxon>
        <taxon>Heterodera</taxon>
    </lineage>
</organism>
<comment type="caution">
    <text evidence="2">The sequence shown here is derived from an EMBL/GenBank/DDBJ whole genome shotgun (WGS) entry which is preliminary data.</text>
</comment>
<reference evidence="2 3" key="1">
    <citation type="submission" date="2024-10" db="EMBL/GenBank/DDBJ databases">
        <authorList>
            <person name="Kim D."/>
        </authorList>
    </citation>
    <scope>NUCLEOTIDE SEQUENCE [LARGE SCALE GENOMIC DNA]</scope>
    <source>
        <strain evidence="2">Taebaek</strain>
    </source>
</reference>
<name>A0ABD2JAH8_HETSC</name>
<feature type="compositionally biased region" description="Basic and acidic residues" evidence="1">
    <location>
        <begin position="313"/>
        <end position="322"/>
    </location>
</feature>
<feature type="compositionally biased region" description="Polar residues" evidence="1">
    <location>
        <begin position="101"/>
        <end position="114"/>
    </location>
</feature>
<dbReference type="AlphaFoldDB" id="A0ABD2JAH8"/>
<feature type="compositionally biased region" description="Basic and acidic residues" evidence="1">
    <location>
        <begin position="330"/>
        <end position="339"/>
    </location>
</feature>
<sequence length="736" mass="84055">MDKDIVPKEGNRFKNHFDPLTTKEGKSSVTFRSTEITAHEYLDFSLFRLVPPHLVDPGTIVVKTVRQPNVLEEHNYHRRPIIKTLVRKRLYWLRSPSPTFAVSDQPQNNESSTESAEKLHEEAVAAEEKPRAETGATACMTTRPSDDNESYLDEQGLRWNRLFAVPDNDLSTLLRICIEFGGGTAQNWSNGNKCIVFGCAFAQQKNADALCPFRLIYVPERRTIYGQIEHKHAHLFAEAINNTMNESDKEAKEEREEEQLRKIREKKIEYGQKQSEGEKEAKEEVIGDEPGDIGEQPEEDREKAIGDGQKQNGGEKEAKEEVIGDGQQQRGEEAEKESELRKIAAERGTITADEQWKLTSNQNVIENAIDSSSNAAHLLTDHLDKSWHWLANVREEDELKQLCTQKCLKFPVDLEWDKLFFASSSDAIVRLRCNFWQRHRKMCGGGGPSAVVHPPCNYYAIFVPSSGAVLHKFPHNHPQEKENTQKLGGDRFAAKHSDQQHVDFDRMLNWWLPDGWLVLAHLHNLSDFVGLCLRHTLRQVQPNDHHHLRFWHALQSSSSTQMDKNFGTDYIAHLECIFNNVENSSASQVQQKAASLRCPFRALFSRRRQTVYCSAVGHNHPVICHNGAAQLRKKKDFTPQPPIKLERSEFNEEKEISPCFRQRQEAPASVARPCHNKSLRVGRALADARALECAGMSHKRAEVWVSVGTFKRMMRKAEKNLRVKKGEKKNAEQFAK</sequence>
<keyword evidence="3" id="KW-1185">Reference proteome</keyword>
<evidence type="ECO:0000256" key="1">
    <source>
        <dbReference type="SAM" id="MobiDB-lite"/>
    </source>
</evidence>
<evidence type="ECO:0000313" key="3">
    <source>
        <dbReference type="Proteomes" id="UP001620645"/>
    </source>
</evidence>
<feature type="compositionally biased region" description="Basic and acidic residues" evidence="1">
    <location>
        <begin position="267"/>
        <end position="285"/>
    </location>
</feature>
<protein>
    <submittedName>
        <fullName evidence="2">Uncharacterized protein</fullName>
    </submittedName>
</protein>
<dbReference type="EMBL" id="JBICCN010000176">
    <property type="protein sequence ID" value="KAL3087630.1"/>
    <property type="molecule type" value="Genomic_DNA"/>
</dbReference>
<gene>
    <name evidence="2" type="ORF">niasHS_009838</name>
</gene>
<feature type="region of interest" description="Disordered" evidence="1">
    <location>
        <begin position="267"/>
        <end position="339"/>
    </location>
</feature>
<feature type="region of interest" description="Disordered" evidence="1">
    <location>
        <begin position="101"/>
        <end position="151"/>
    </location>
</feature>
<evidence type="ECO:0000313" key="2">
    <source>
        <dbReference type="EMBL" id="KAL3087630.1"/>
    </source>
</evidence>